<evidence type="ECO:0000259" key="2">
    <source>
        <dbReference type="PROSITE" id="PS50995"/>
    </source>
</evidence>
<reference evidence="3" key="1">
    <citation type="submission" date="2021-01" db="EMBL/GenBank/DDBJ databases">
        <title>Whole genome shotgun sequence of Rugosimonospora africana NBRC 104875.</title>
        <authorList>
            <person name="Komaki H."/>
            <person name="Tamura T."/>
        </authorList>
    </citation>
    <scope>NUCLEOTIDE SEQUENCE</scope>
    <source>
        <strain evidence="3">NBRC 104875</strain>
    </source>
</reference>
<dbReference type="InterPro" id="IPR036390">
    <property type="entry name" value="WH_DNA-bd_sf"/>
</dbReference>
<evidence type="ECO:0000313" key="3">
    <source>
        <dbReference type="EMBL" id="GIH14227.1"/>
    </source>
</evidence>
<feature type="region of interest" description="Disordered" evidence="1">
    <location>
        <begin position="183"/>
        <end position="242"/>
    </location>
</feature>
<dbReference type="InterPro" id="IPR052526">
    <property type="entry name" value="HTH-type_Bedaq_tolerance"/>
</dbReference>
<dbReference type="InterPro" id="IPR036388">
    <property type="entry name" value="WH-like_DNA-bd_sf"/>
</dbReference>
<dbReference type="AlphaFoldDB" id="A0A8J3QR41"/>
<evidence type="ECO:0000313" key="4">
    <source>
        <dbReference type="Proteomes" id="UP000642748"/>
    </source>
</evidence>
<sequence>MINPEPVDPAPMDPPPVDPAAIDPEPVDSEPADPAPIDPEPGPGSDPLAEELLATLGLVRRHLRRLVGRPWPQSPMTGSQSELIRLVRHNPGISVAEAAAELGLAANTVSTLVRQLTELDLLRRSPDEHDRRIARLSLTAPAQRQAEARRDRRIARVSQVLDRLDRADLDALRAALPTLNAIAEHLRPTQTQAAPGSGRNDRTGGVESSNSDNSNAGNGSEENDRAQNDGAENDRAQNLENA</sequence>
<dbReference type="PANTHER" id="PTHR39515">
    <property type="entry name" value="CONSERVED PROTEIN"/>
    <property type="match status" value="1"/>
</dbReference>
<protein>
    <recommendedName>
        <fullName evidence="2">HTH marR-type domain-containing protein</fullName>
    </recommendedName>
</protein>
<feature type="domain" description="HTH marR-type" evidence="2">
    <location>
        <begin position="49"/>
        <end position="181"/>
    </location>
</feature>
<feature type="region of interest" description="Disordered" evidence="1">
    <location>
        <begin position="1"/>
        <end position="48"/>
    </location>
</feature>
<accession>A0A8J3QR41</accession>
<feature type="compositionally biased region" description="Pro residues" evidence="1">
    <location>
        <begin position="1"/>
        <end position="18"/>
    </location>
</feature>
<dbReference type="PROSITE" id="PS50995">
    <property type="entry name" value="HTH_MARR_2"/>
    <property type="match status" value="1"/>
</dbReference>
<name>A0A8J3QR41_9ACTN</name>
<feature type="compositionally biased region" description="Low complexity" evidence="1">
    <location>
        <begin position="207"/>
        <end position="220"/>
    </location>
</feature>
<proteinExistence type="predicted"/>
<dbReference type="InterPro" id="IPR000835">
    <property type="entry name" value="HTH_MarR-typ"/>
</dbReference>
<gene>
    <name evidence="3" type="ORF">Raf01_23990</name>
</gene>
<organism evidence="3 4">
    <name type="scientific">Rugosimonospora africana</name>
    <dbReference type="NCBI Taxonomy" id="556532"/>
    <lineage>
        <taxon>Bacteria</taxon>
        <taxon>Bacillati</taxon>
        <taxon>Actinomycetota</taxon>
        <taxon>Actinomycetes</taxon>
        <taxon>Micromonosporales</taxon>
        <taxon>Micromonosporaceae</taxon>
        <taxon>Rugosimonospora</taxon>
    </lineage>
</organism>
<dbReference type="SUPFAM" id="SSF46785">
    <property type="entry name" value="Winged helix' DNA-binding domain"/>
    <property type="match status" value="1"/>
</dbReference>
<keyword evidence="4" id="KW-1185">Reference proteome</keyword>
<dbReference type="RefSeq" id="WP_239133539.1">
    <property type="nucleotide sequence ID" value="NZ_BONZ01000021.1"/>
</dbReference>
<feature type="compositionally biased region" description="Pro residues" evidence="1">
    <location>
        <begin position="33"/>
        <end position="44"/>
    </location>
</feature>
<dbReference type="SMART" id="SM00347">
    <property type="entry name" value="HTH_MARR"/>
    <property type="match status" value="1"/>
</dbReference>
<dbReference type="Gene3D" id="1.10.10.10">
    <property type="entry name" value="Winged helix-like DNA-binding domain superfamily/Winged helix DNA-binding domain"/>
    <property type="match status" value="1"/>
</dbReference>
<dbReference type="Pfam" id="PF12802">
    <property type="entry name" value="MarR_2"/>
    <property type="match status" value="1"/>
</dbReference>
<dbReference type="PANTHER" id="PTHR39515:SF2">
    <property type="entry name" value="HTH-TYPE TRANSCRIPTIONAL REGULATOR RV0880"/>
    <property type="match status" value="1"/>
</dbReference>
<dbReference type="GO" id="GO:0003700">
    <property type="term" value="F:DNA-binding transcription factor activity"/>
    <property type="evidence" value="ECO:0007669"/>
    <property type="project" value="InterPro"/>
</dbReference>
<dbReference type="EMBL" id="BONZ01000021">
    <property type="protein sequence ID" value="GIH14227.1"/>
    <property type="molecule type" value="Genomic_DNA"/>
</dbReference>
<dbReference type="Proteomes" id="UP000642748">
    <property type="component" value="Unassembled WGS sequence"/>
</dbReference>
<comment type="caution">
    <text evidence="3">The sequence shown here is derived from an EMBL/GenBank/DDBJ whole genome shotgun (WGS) entry which is preliminary data.</text>
</comment>
<evidence type="ECO:0000256" key="1">
    <source>
        <dbReference type="SAM" id="MobiDB-lite"/>
    </source>
</evidence>
<feature type="compositionally biased region" description="Basic and acidic residues" evidence="1">
    <location>
        <begin position="222"/>
        <end position="242"/>
    </location>
</feature>